<keyword evidence="10" id="KW-0963">Cytoplasm</keyword>
<keyword evidence="10" id="KW-0004">4Fe-4S</keyword>
<dbReference type="SFLD" id="SFLDS00029">
    <property type="entry name" value="Radical_SAM"/>
    <property type="match status" value="2"/>
</dbReference>
<dbReference type="SFLD" id="SFLDF00562">
    <property type="entry name" value="HemN-like__clustered_with_heat"/>
    <property type="match status" value="1"/>
</dbReference>
<evidence type="ECO:0000313" key="12">
    <source>
        <dbReference type="EMBL" id="MFC2925980.1"/>
    </source>
</evidence>
<evidence type="ECO:0000256" key="8">
    <source>
        <dbReference type="ARBA" id="ARBA00023014"/>
    </source>
</evidence>
<dbReference type="SMART" id="SM00729">
    <property type="entry name" value="Elp3"/>
    <property type="match status" value="1"/>
</dbReference>
<keyword evidence="7 10" id="KW-0408">Iron</keyword>
<evidence type="ECO:0000259" key="11">
    <source>
        <dbReference type="PROSITE" id="PS51918"/>
    </source>
</evidence>
<dbReference type="RefSeq" id="WP_343164835.1">
    <property type="nucleotide sequence ID" value="NZ_JBHRSV010000012.1"/>
</dbReference>
<evidence type="ECO:0000256" key="9">
    <source>
        <dbReference type="ARBA" id="ARBA00023186"/>
    </source>
</evidence>
<evidence type="ECO:0000313" key="13">
    <source>
        <dbReference type="Proteomes" id="UP001595379"/>
    </source>
</evidence>
<evidence type="ECO:0000256" key="1">
    <source>
        <dbReference type="ARBA" id="ARBA00001966"/>
    </source>
</evidence>
<dbReference type="InterPro" id="IPR007197">
    <property type="entry name" value="rSAM"/>
</dbReference>
<keyword evidence="9 10" id="KW-0143">Chaperone</keyword>
<proteinExistence type="inferred from homology"/>
<dbReference type="InterPro" id="IPR034505">
    <property type="entry name" value="Coproporphyrinogen-III_oxidase"/>
</dbReference>
<dbReference type="EMBL" id="JBHRSV010000012">
    <property type="protein sequence ID" value="MFC2925980.1"/>
    <property type="molecule type" value="Genomic_DNA"/>
</dbReference>
<dbReference type="Proteomes" id="UP001595379">
    <property type="component" value="Unassembled WGS sequence"/>
</dbReference>
<sequence length="386" mass="41076">MSGVSAPLGLYIHWPYCRRICPYCDFNVYKARGHDTDLTDALIADLAGWADIAGKRAFTSIHFGGGTPSLMTPRDVERVIEAADRLFGLETGAEIGLEANPAEAVALPDLARAGINRLSVGVQSLDDRALARLGRDHDAARAIEAVGIAQTAVERVSVDLIFAREGQSLADWERELTAAIALGTGHVSAYQLTLEPGTAFAKQAETGRLTLPDGDAAADFQELTYGVLGAAGLTPYEISNFARKPDDRSVHNSLYWTGADWIGIGPGAHSRLFSSTTGGRLAAEAKERPGDYIAAVRQAGRGSEAEIRLTPAEDFAERVLMGLRIAEGIDRAALTAATRLALDAVRLETLAGDGWITVTLDRVMLTAQGRLLADRIGGELAEPQAS</sequence>
<dbReference type="PROSITE" id="PS51918">
    <property type="entry name" value="RADICAL_SAM"/>
    <property type="match status" value="1"/>
</dbReference>
<dbReference type="InterPro" id="IPR013785">
    <property type="entry name" value="Aldolase_TIM"/>
</dbReference>
<dbReference type="Pfam" id="PF06969">
    <property type="entry name" value="HemN_C"/>
    <property type="match status" value="1"/>
</dbReference>
<dbReference type="SFLD" id="SFLDF00288">
    <property type="entry name" value="HemN-like__clustered_with_nucl"/>
    <property type="match status" value="1"/>
</dbReference>
<dbReference type="SFLD" id="SFLDG01065">
    <property type="entry name" value="anaerobic_coproporphyrinogen-I"/>
    <property type="match status" value="2"/>
</dbReference>
<dbReference type="InterPro" id="IPR058240">
    <property type="entry name" value="rSAM_sf"/>
</dbReference>
<evidence type="ECO:0000256" key="6">
    <source>
        <dbReference type="ARBA" id="ARBA00022723"/>
    </source>
</evidence>
<comment type="caution">
    <text evidence="12">The sequence shown here is derived from an EMBL/GenBank/DDBJ whole genome shotgun (WGS) entry which is preliminary data.</text>
</comment>
<reference evidence="13" key="1">
    <citation type="journal article" date="2019" name="Int. J. Syst. Evol. Microbiol.">
        <title>The Global Catalogue of Microorganisms (GCM) 10K type strain sequencing project: providing services to taxonomists for standard genome sequencing and annotation.</title>
        <authorList>
            <consortium name="The Broad Institute Genomics Platform"/>
            <consortium name="The Broad Institute Genome Sequencing Center for Infectious Disease"/>
            <person name="Wu L."/>
            <person name="Ma J."/>
        </authorList>
    </citation>
    <scope>NUCLEOTIDE SEQUENCE [LARGE SCALE GENOMIC DNA]</scope>
    <source>
        <strain evidence="13">KCTC 52487</strain>
    </source>
</reference>
<dbReference type="SUPFAM" id="SSF102114">
    <property type="entry name" value="Radical SAM enzymes"/>
    <property type="match status" value="1"/>
</dbReference>
<keyword evidence="5 10" id="KW-0949">S-adenosyl-L-methionine</keyword>
<evidence type="ECO:0000256" key="10">
    <source>
        <dbReference type="RuleBase" id="RU364116"/>
    </source>
</evidence>
<accession>A0ABV6ZX40</accession>
<keyword evidence="4 10" id="KW-0349">Heme</keyword>
<evidence type="ECO:0000256" key="4">
    <source>
        <dbReference type="ARBA" id="ARBA00022617"/>
    </source>
</evidence>
<dbReference type="Pfam" id="PF04055">
    <property type="entry name" value="Radical_SAM"/>
    <property type="match status" value="1"/>
</dbReference>
<evidence type="ECO:0000256" key="3">
    <source>
        <dbReference type="ARBA" id="ARBA00017228"/>
    </source>
</evidence>
<keyword evidence="6 10" id="KW-0479">Metal-binding</keyword>
<dbReference type="NCBIfam" id="TIGR00539">
    <property type="entry name" value="hemN_rel"/>
    <property type="match status" value="1"/>
</dbReference>
<comment type="cofactor">
    <cofactor evidence="1">
        <name>[4Fe-4S] cluster</name>
        <dbReference type="ChEBI" id="CHEBI:49883"/>
    </cofactor>
</comment>
<dbReference type="InterPro" id="IPR006638">
    <property type="entry name" value="Elp3/MiaA/NifB-like_rSAM"/>
</dbReference>
<evidence type="ECO:0000256" key="7">
    <source>
        <dbReference type="ARBA" id="ARBA00023004"/>
    </source>
</evidence>
<dbReference type="InterPro" id="IPR004559">
    <property type="entry name" value="HemW-like"/>
</dbReference>
<evidence type="ECO:0000256" key="2">
    <source>
        <dbReference type="ARBA" id="ARBA00006100"/>
    </source>
</evidence>
<comment type="subcellular location">
    <subcellularLocation>
        <location evidence="10">Cytoplasm</location>
    </subcellularLocation>
</comment>
<comment type="function">
    <text evidence="10">Probably acts as a heme chaperone, transferring heme to an unknown acceptor. Binds one molecule of heme per monomer, possibly covalently. Binds 1 [4Fe-4S] cluster. The cluster is coordinated with 3 cysteines and an exchangeable S-adenosyl-L-methionine.</text>
</comment>
<dbReference type="PANTHER" id="PTHR13932:SF5">
    <property type="entry name" value="RADICAL S-ADENOSYL METHIONINE DOMAIN-CONTAINING PROTEIN 1, MITOCHONDRIAL"/>
    <property type="match status" value="1"/>
</dbReference>
<dbReference type="Gene3D" id="3.20.20.70">
    <property type="entry name" value="Aldolase class I"/>
    <property type="match status" value="1"/>
</dbReference>
<name>A0ABV6ZX40_9PROT</name>
<keyword evidence="8 10" id="KW-0411">Iron-sulfur</keyword>
<gene>
    <name evidence="12" type="primary">hemW</name>
    <name evidence="12" type="ORF">ACFOOR_07670</name>
</gene>
<protein>
    <recommendedName>
        <fullName evidence="3 10">Heme chaperone HemW</fullName>
    </recommendedName>
</protein>
<organism evidence="12 13">
    <name type="scientific">Hyphobacterium vulgare</name>
    <dbReference type="NCBI Taxonomy" id="1736751"/>
    <lineage>
        <taxon>Bacteria</taxon>
        <taxon>Pseudomonadati</taxon>
        <taxon>Pseudomonadota</taxon>
        <taxon>Alphaproteobacteria</taxon>
        <taxon>Maricaulales</taxon>
        <taxon>Maricaulaceae</taxon>
        <taxon>Hyphobacterium</taxon>
    </lineage>
</organism>
<dbReference type="CDD" id="cd01335">
    <property type="entry name" value="Radical_SAM"/>
    <property type="match status" value="1"/>
</dbReference>
<keyword evidence="13" id="KW-1185">Reference proteome</keyword>
<feature type="domain" description="Radical SAM core" evidence="11">
    <location>
        <begin position="2"/>
        <end position="233"/>
    </location>
</feature>
<dbReference type="InterPro" id="IPR010723">
    <property type="entry name" value="HemN_C"/>
</dbReference>
<evidence type="ECO:0000256" key="5">
    <source>
        <dbReference type="ARBA" id="ARBA00022691"/>
    </source>
</evidence>
<dbReference type="PANTHER" id="PTHR13932">
    <property type="entry name" value="COPROPORPHYRINIGEN III OXIDASE"/>
    <property type="match status" value="1"/>
</dbReference>
<comment type="similarity">
    <text evidence="2">Belongs to the anaerobic coproporphyrinogen-III oxidase family. HemW subfamily.</text>
</comment>